<gene>
    <name evidence="2" type="primary">cat</name>
    <name evidence="2" type="ORF">CLHUN_29190</name>
</gene>
<protein>
    <submittedName>
        <fullName evidence="2">Chloramphenicol acetyltransferase</fullName>
        <ecNumber evidence="2">2.3.1.28</ecNumber>
    </submittedName>
</protein>
<dbReference type="InterPro" id="IPR001707">
    <property type="entry name" value="Cmp_AcTrfase"/>
</dbReference>
<keyword evidence="3" id="KW-1185">Reference proteome</keyword>
<dbReference type="InterPro" id="IPR023213">
    <property type="entry name" value="CAT-like_dom_sf"/>
</dbReference>
<keyword evidence="2" id="KW-0808">Transferase</keyword>
<dbReference type="OrthoDB" id="9801766at2"/>
<sequence length="210" mass="24965">MEFIDIDNWARKEHFNFFHKSDYAQYNICANIDITSFLSLVKQKGLPFYYSMIHAATQTANEIINFRYRIREDRVVLHEKLTPSFTYLKDKEELFKLVTAELREDIREFARVADEKARAQTEYFPVKENAGRDDFVYITCIPWVSFTHISHTFHLNRNDSVPRLSWGKYFTLNDKILLPFSVQVNHALVDGVHVGKYYTRLQEYLDNFSL</sequence>
<dbReference type="PANTHER" id="PTHR38474">
    <property type="entry name" value="SLR0299 PROTEIN"/>
    <property type="match status" value="1"/>
</dbReference>
<comment type="caution">
    <text evidence="2">The sequence shown here is derived from an EMBL/GenBank/DDBJ whole genome shotgun (WGS) entry which is preliminary data.</text>
</comment>
<dbReference type="PIRSF" id="PIRSF000440">
    <property type="entry name" value="CAT"/>
    <property type="match status" value="1"/>
</dbReference>
<dbReference type="STRING" id="48256.CLHUN_29190"/>
<dbReference type="SMART" id="SM01059">
    <property type="entry name" value="CAT"/>
    <property type="match status" value="1"/>
</dbReference>
<keyword evidence="2" id="KW-0012">Acyltransferase</keyword>
<reference evidence="2 3" key="1">
    <citation type="submission" date="2017-03" db="EMBL/GenBank/DDBJ databases">
        <title>Genome sequence of Clostridium hungatei DSM 14427.</title>
        <authorList>
            <person name="Poehlein A."/>
            <person name="Daniel R."/>
        </authorList>
    </citation>
    <scope>NUCLEOTIDE SEQUENCE [LARGE SCALE GENOMIC DNA]</scope>
    <source>
        <strain evidence="2 3">DSM 14427</strain>
    </source>
</reference>
<dbReference type="Gene3D" id="3.30.559.10">
    <property type="entry name" value="Chloramphenicol acetyltransferase-like domain"/>
    <property type="match status" value="1"/>
</dbReference>
<dbReference type="Proteomes" id="UP000191554">
    <property type="component" value="Unassembled WGS sequence"/>
</dbReference>
<dbReference type="AlphaFoldDB" id="A0A1V4SH02"/>
<dbReference type="EMBL" id="MZGX01000020">
    <property type="protein sequence ID" value="OPX43169.1"/>
    <property type="molecule type" value="Genomic_DNA"/>
</dbReference>
<organism evidence="2 3">
    <name type="scientific">Ruminiclostridium hungatei</name>
    <name type="common">Clostridium hungatei</name>
    <dbReference type="NCBI Taxonomy" id="48256"/>
    <lineage>
        <taxon>Bacteria</taxon>
        <taxon>Bacillati</taxon>
        <taxon>Bacillota</taxon>
        <taxon>Clostridia</taxon>
        <taxon>Eubacteriales</taxon>
        <taxon>Oscillospiraceae</taxon>
        <taxon>Ruminiclostridium</taxon>
    </lineage>
</organism>
<dbReference type="PANTHER" id="PTHR38474:SF1">
    <property type="entry name" value="SLR0299 PROTEIN"/>
    <property type="match status" value="1"/>
</dbReference>
<feature type="active site" description="Proton acceptor" evidence="1">
    <location>
        <position position="186"/>
    </location>
</feature>
<dbReference type="EC" id="2.3.1.28" evidence="2"/>
<dbReference type="SUPFAM" id="SSF52777">
    <property type="entry name" value="CoA-dependent acyltransferases"/>
    <property type="match status" value="1"/>
</dbReference>
<dbReference type="GO" id="GO:0008811">
    <property type="term" value="F:chloramphenicol O-acetyltransferase activity"/>
    <property type="evidence" value="ECO:0007669"/>
    <property type="project" value="UniProtKB-EC"/>
</dbReference>
<evidence type="ECO:0000256" key="1">
    <source>
        <dbReference type="PIRSR" id="PIRSR000440-1"/>
    </source>
</evidence>
<evidence type="ECO:0000313" key="3">
    <source>
        <dbReference type="Proteomes" id="UP000191554"/>
    </source>
</evidence>
<accession>A0A1V4SH02</accession>
<dbReference type="RefSeq" id="WP_080065420.1">
    <property type="nucleotide sequence ID" value="NZ_MZGX01000020.1"/>
</dbReference>
<evidence type="ECO:0000313" key="2">
    <source>
        <dbReference type="EMBL" id="OPX43169.1"/>
    </source>
</evidence>
<proteinExistence type="predicted"/>
<name>A0A1V4SH02_RUMHU</name>
<dbReference type="Pfam" id="PF00302">
    <property type="entry name" value="CAT"/>
    <property type="match status" value="1"/>
</dbReference>